<dbReference type="Gene3D" id="3.40.190.290">
    <property type="match status" value="1"/>
</dbReference>
<dbReference type="GO" id="GO:0003700">
    <property type="term" value="F:DNA-binding transcription factor activity"/>
    <property type="evidence" value="ECO:0007669"/>
    <property type="project" value="InterPro"/>
</dbReference>
<dbReference type="AlphaFoldDB" id="A0A022PLH1"/>
<name>A0A022PLH1_9GAMM</name>
<keyword evidence="2" id="KW-0805">Transcription regulation</keyword>
<dbReference type="Proteomes" id="UP000023464">
    <property type="component" value="Unassembled WGS sequence"/>
</dbReference>
<accession>A0A022PLH1</accession>
<comment type="caution">
    <text evidence="6">The sequence shown here is derived from an EMBL/GenBank/DDBJ whole genome shotgun (WGS) entry which is preliminary data.</text>
</comment>
<dbReference type="PANTHER" id="PTHR30537">
    <property type="entry name" value="HTH-TYPE TRANSCRIPTIONAL REGULATOR"/>
    <property type="match status" value="1"/>
</dbReference>
<keyword evidence="3" id="KW-0238">DNA-binding</keyword>
<dbReference type="Pfam" id="PF00126">
    <property type="entry name" value="HTH_1"/>
    <property type="match status" value="1"/>
</dbReference>
<evidence type="ECO:0000256" key="4">
    <source>
        <dbReference type="ARBA" id="ARBA00023163"/>
    </source>
</evidence>
<dbReference type="InterPro" id="IPR000847">
    <property type="entry name" value="LysR_HTH_N"/>
</dbReference>
<dbReference type="InterPro" id="IPR058163">
    <property type="entry name" value="LysR-type_TF_proteobact-type"/>
</dbReference>
<evidence type="ECO:0000259" key="5">
    <source>
        <dbReference type="PROSITE" id="PS50931"/>
    </source>
</evidence>
<dbReference type="PATRIC" id="fig|1393736.3.peg.1051"/>
<reference evidence="6 7" key="1">
    <citation type="submission" date="2014-03" db="EMBL/GenBank/DDBJ databases">
        <title>Draft Genome of Photorhabdus luminescens BA1, an Egyptian Isolate.</title>
        <authorList>
            <person name="Ghazal S."/>
            <person name="Hurst S.G.IV."/>
            <person name="Morris K."/>
            <person name="Thomas K."/>
            <person name="Tisa L.S."/>
        </authorList>
    </citation>
    <scope>NUCLEOTIDE SEQUENCE [LARGE SCALE GENOMIC DNA]</scope>
    <source>
        <strain evidence="6 7">BA1</strain>
    </source>
</reference>
<feature type="domain" description="HTH lysR-type" evidence="5">
    <location>
        <begin position="1"/>
        <end position="59"/>
    </location>
</feature>
<dbReference type="SUPFAM" id="SSF53850">
    <property type="entry name" value="Periplasmic binding protein-like II"/>
    <property type="match status" value="1"/>
</dbReference>
<evidence type="ECO:0000256" key="3">
    <source>
        <dbReference type="ARBA" id="ARBA00023125"/>
    </source>
</evidence>
<evidence type="ECO:0000313" key="7">
    <source>
        <dbReference type="Proteomes" id="UP000023464"/>
    </source>
</evidence>
<gene>
    <name evidence="6" type="ORF">BA1DRAFT_01021</name>
</gene>
<proteinExistence type="inferred from homology"/>
<dbReference type="PANTHER" id="PTHR30537:SF72">
    <property type="entry name" value="LYSR FAMILY TRANSCRIPTIONAL REGULATOR"/>
    <property type="match status" value="1"/>
</dbReference>
<evidence type="ECO:0000313" key="6">
    <source>
        <dbReference type="EMBL" id="EYU16369.1"/>
    </source>
</evidence>
<evidence type="ECO:0000256" key="2">
    <source>
        <dbReference type="ARBA" id="ARBA00023015"/>
    </source>
</evidence>
<dbReference type="Pfam" id="PF03466">
    <property type="entry name" value="LysR_substrate"/>
    <property type="match status" value="1"/>
</dbReference>
<dbReference type="EMBL" id="JFGV01000011">
    <property type="protein sequence ID" value="EYU16369.1"/>
    <property type="molecule type" value="Genomic_DNA"/>
</dbReference>
<sequence>MNNLSGFIIFIHVAEARSFATAARQLGLSPSSVSKSISRLEEKLGVRLLQRSTRSVSLTAEGTLFLERCKRILDEISTAEHELLSSISAPQGRLRVSLPSLSNLMLPVLSAFATCYPQIELELDFSDRLVDVIDEGFDAVVRTGELNDSRLMNKRIGSSRLVYVGAPSYFAQHGKPSHPGELLHHACLMHRFPTTGLLEKWPLRSGTSEVDIHLQAKITSNHVETLLHMAIQGHGIACLPDFTVKQALVSGELLTILDKWAGTSSTFRVLWPSNRWVLPKVRAFVDFMADNLFPKDK</sequence>
<dbReference type="SUPFAM" id="SSF46785">
    <property type="entry name" value="Winged helix' DNA-binding domain"/>
    <property type="match status" value="1"/>
</dbReference>
<dbReference type="InterPro" id="IPR036390">
    <property type="entry name" value="WH_DNA-bd_sf"/>
</dbReference>
<dbReference type="GO" id="GO:0006351">
    <property type="term" value="P:DNA-templated transcription"/>
    <property type="evidence" value="ECO:0007669"/>
    <property type="project" value="TreeGrafter"/>
</dbReference>
<dbReference type="FunFam" id="1.10.10.10:FF:000001">
    <property type="entry name" value="LysR family transcriptional regulator"/>
    <property type="match status" value="1"/>
</dbReference>
<dbReference type="GO" id="GO:0043565">
    <property type="term" value="F:sequence-specific DNA binding"/>
    <property type="evidence" value="ECO:0007669"/>
    <property type="project" value="TreeGrafter"/>
</dbReference>
<evidence type="ECO:0000256" key="1">
    <source>
        <dbReference type="ARBA" id="ARBA00009437"/>
    </source>
</evidence>
<keyword evidence="4" id="KW-0804">Transcription</keyword>
<dbReference type="Gene3D" id="1.10.10.10">
    <property type="entry name" value="Winged helix-like DNA-binding domain superfamily/Winged helix DNA-binding domain"/>
    <property type="match status" value="1"/>
</dbReference>
<dbReference type="CDD" id="cd08476">
    <property type="entry name" value="PBP2_CrgA_like_7"/>
    <property type="match status" value="1"/>
</dbReference>
<dbReference type="PROSITE" id="PS50931">
    <property type="entry name" value="HTH_LYSR"/>
    <property type="match status" value="1"/>
</dbReference>
<protein>
    <submittedName>
        <fullName evidence="6">Transcriptional regulator, LysR family</fullName>
    </submittedName>
</protein>
<dbReference type="InterPro" id="IPR036388">
    <property type="entry name" value="WH-like_DNA-bd_sf"/>
</dbReference>
<dbReference type="RefSeq" id="WP_036776691.1">
    <property type="nucleotide sequence ID" value="NZ_CAWLTM010000104.1"/>
</dbReference>
<organism evidence="6 7">
    <name type="scientific">Photorhabdus aegyptia</name>
    <dbReference type="NCBI Taxonomy" id="2805098"/>
    <lineage>
        <taxon>Bacteria</taxon>
        <taxon>Pseudomonadati</taxon>
        <taxon>Pseudomonadota</taxon>
        <taxon>Gammaproteobacteria</taxon>
        <taxon>Enterobacterales</taxon>
        <taxon>Morganellaceae</taxon>
        <taxon>Photorhabdus</taxon>
    </lineage>
</organism>
<comment type="similarity">
    <text evidence="1">Belongs to the LysR transcriptional regulatory family.</text>
</comment>
<dbReference type="PRINTS" id="PR00039">
    <property type="entry name" value="HTHLYSR"/>
</dbReference>
<keyword evidence="7" id="KW-1185">Reference proteome</keyword>
<dbReference type="InterPro" id="IPR005119">
    <property type="entry name" value="LysR_subst-bd"/>
</dbReference>